<dbReference type="PANTHER" id="PTHR12826:SF13">
    <property type="entry name" value="RNA-BINDING PROTEIN PNO1"/>
    <property type="match status" value="1"/>
</dbReference>
<dbReference type="InterPro" id="IPR036612">
    <property type="entry name" value="KH_dom_type_1_sf"/>
</dbReference>
<dbReference type="InterPro" id="IPR055212">
    <property type="entry name" value="KH-I_PNO1_first"/>
</dbReference>
<evidence type="ECO:0000259" key="6">
    <source>
        <dbReference type="SMART" id="SM00322"/>
    </source>
</evidence>
<evidence type="ECO:0000313" key="9">
    <source>
        <dbReference type="Proteomes" id="UP000688137"/>
    </source>
</evidence>
<dbReference type="GO" id="GO:0003723">
    <property type="term" value="F:RNA binding"/>
    <property type="evidence" value="ECO:0007669"/>
    <property type="project" value="UniProtKB-KW"/>
</dbReference>
<sequence length="225" mass="25883">MDIDQEKEFNEENNQIIEEDINQIQNEVQDIQFQQVTDNQENNKKGEIRRVPVPPHRVTPLKNNWDKILTTIVENMKLQIRMNTKKKCVEIKTSQFTEDKTSLQRGVDFLKAFMMGFDIDDSVALLRLDDLYVESFEVKDVKTLHGDHLSRCIGRISGEKGKTKFAIENATRTRIVLADQRIHILGSYSNIKAARDAICALILGSPPGKVYSQLKSLCRKYVEKS</sequence>
<name>A0A8S1KK06_PARPR</name>
<dbReference type="CDD" id="cd22391">
    <property type="entry name" value="KH-I_PNO1_rpt1"/>
    <property type="match status" value="1"/>
</dbReference>
<keyword evidence="5" id="KW-0175">Coiled coil</keyword>
<dbReference type="OMA" id="TPLRNNW"/>
<accession>A0A8S1KK06</accession>
<dbReference type="SMART" id="SM00322">
    <property type="entry name" value="KH"/>
    <property type="match status" value="1"/>
</dbReference>
<dbReference type="InterPro" id="IPR004087">
    <property type="entry name" value="KH_dom"/>
</dbReference>
<dbReference type="GO" id="GO:0005730">
    <property type="term" value="C:nucleolus"/>
    <property type="evidence" value="ECO:0007669"/>
    <property type="project" value="UniProtKB-SubCell"/>
</dbReference>
<dbReference type="Proteomes" id="UP000688137">
    <property type="component" value="Unassembled WGS sequence"/>
</dbReference>
<reference evidence="7" key="1">
    <citation type="submission" date="2021-01" db="EMBL/GenBank/DDBJ databases">
        <authorList>
            <consortium name="Genoscope - CEA"/>
            <person name="William W."/>
        </authorList>
    </citation>
    <scope>NUCLEOTIDE SEQUENCE</scope>
</reference>
<feature type="coiled-coil region" evidence="5">
    <location>
        <begin position="7"/>
        <end position="34"/>
    </location>
</feature>
<evidence type="ECO:0000256" key="2">
    <source>
        <dbReference type="ARBA" id="ARBA00007515"/>
    </source>
</evidence>
<keyword evidence="4" id="KW-0539">Nucleus</keyword>
<dbReference type="EMBL" id="CAJJDM010000017">
    <property type="protein sequence ID" value="CAD8053416.1"/>
    <property type="molecule type" value="Genomic_DNA"/>
</dbReference>
<dbReference type="AlphaFoldDB" id="A0A8S1KK06"/>
<dbReference type="Pfam" id="PF22891">
    <property type="entry name" value="KH_PNO1_2nd"/>
    <property type="match status" value="1"/>
</dbReference>
<dbReference type="EMBL" id="CAJJDM010000079">
    <property type="protein sequence ID" value="CAD8086134.1"/>
    <property type="molecule type" value="Genomic_DNA"/>
</dbReference>
<evidence type="ECO:0000256" key="5">
    <source>
        <dbReference type="SAM" id="Coils"/>
    </source>
</evidence>
<dbReference type="SUPFAM" id="SSF54791">
    <property type="entry name" value="Eukaryotic type KH-domain (KH-domain type I)"/>
    <property type="match status" value="1"/>
</dbReference>
<keyword evidence="9" id="KW-1185">Reference proteome</keyword>
<evidence type="ECO:0000313" key="8">
    <source>
        <dbReference type="EMBL" id="CAD8086134.1"/>
    </source>
</evidence>
<dbReference type="FunFam" id="3.30.1370.10:FF:000009">
    <property type="entry name" value="RNA-binding protein PNO1"/>
    <property type="match status" value="1"/>
</dbReference>
<comment type="subcellular location">
    <subcellularLocation>
        <location evidence="1">Nucleus</location>
        <location evidence="1">Nucleolus</location>
    </subcellularLocation>
</comment>
<comment type="similarity">
    <text evidence="2">Belongs to the PNO1 family.</text>
</comment>
<comment type="caution">
    <text evidence="7">The sequence shown here is derived from an EMBL/GenBank/DDBJ whole genome shotgun (WGS) entry which is preliminary data.</text>
</comment>
<keyword evidence="3" id="KW-0694">RNA-binding</keyword>
<protein>
    <recommendedName>
        <fullName evidence="6">K Homology domain-containing protein</fullName>
    </recommendedName>
</protein>
<evidence type="ECO:0000256" key="4">
    <source>
        <dbReference type="ARBA" id="ARBA00023242"/>
    </source>
</evidence>
<dbReference type="Gene3D" id="3.30.1370.10">
    <property type="entry name" value="K Homology domain, type 1"/>
    <property type="match status" value="1"/>
</dbReference>
<gene>
    <name evidence="7" type="ORF">PPRIM_AZ9-3.1.T0200318</name>
    <name evidence="8" type="ORF">PPRIM_AZ9-3.1.T0760022</name>
</gene>
<dbReference type="InterPro" id="IPR055211">
    <property type="entry name" value="KH_PNO1_2nd"/>
</dbReference>
<evidence type="ECO:0000256" key="3">
    <source>
        <dbReference type="ARBA" id="ARBA00022884"/>
    </source>
</evidence>
<organism evidence="7 9">
    <name type="scientific">Paramecium primaurelia</name>
    <dbReference type="NCBI Taxonomy" id="5886"/>
    <lineage>
        <taxon>Eukaryota</taxon>
        <taxon>Sar</taxon>
        <taxon>Alveolata</taxon>
        <taxon>Ciliophora</taxon>
        <taxon>Intramacronucleata</taxon>
        <taxon>Oligohymenophorea</taxon>
        <taxon>Peniculida</taxon>
        <taxon>Parameciidae</taxon>
        <taxon>Paramecium</taxon>
    </lineage>
</organism>
<evidence type="ECO:0000313" key="7">
    <source>
        <dbReference type="EMBL" id="CAD8053416.1"/>
    </source>
</evidence>
<feature type="domain" description="K Homology" evidence="6">
    <location>
        <begin position="130"/>
        <end position="203"/>
    </location>
</feature>
<proteinExistence type="inferred from homology"/>
<dbReference type="PANTHER" id="PTHR12826">
    <property type="entry name" value="RIBONUCLEASE Y"/>
    <property type="match status" value="1"/>
</dbReference>
<evidence type="ECO:0000256" key="1">
    <source>
        <dbReference type="ARBA" id="ARBA00004604"/>
    </source>
</evidence>
<dbReference type="CDD" id="cd22392">
    <property type="entry name" value="KH-I_PNO1_rpt2"/>
    <property type="match status" value="1"/>
</dbReference>